<protein>
    <submittedName>
        <fullName evidence="1">Uncharacterized protein</fullName>
    </submittedName>
</protein>
<keyword evidence="2" id="KW-1185">Reference proteome</keyword>
<organism evidence="1 2">
    <name type="scientific">Avena sativa</name>
    <name type="common">Oat</name>
    <dbReference type="NCBI Taxonomy" id="4498"/>
    <lineage>
        <taxon>Eukaryota</taxon>
        <taxon>Viridiplantae</taxon>
        <taxon>Streptophyta</taxon>
        <taxon>Embryophyta</taxon>
        <taxon>Tracheophyta</taxon>
        <taxon>Spermatophyta</taxon>
        <taxon>Magnoliopsida</taxon>
        <taxon>Liliopsida</taxon>
        <taxon>Poales</taxon>
        <taxon>Poaceae</taxon>
        <taxon>BOP clade</taxon>
        <taxon>Pooideae</taxon>
        <taxon>Poodae</taxon>
        <taxon>Poeae</taxon>
        <taxon>Poeae Chloroplast Group 1 (Aveneae type)</taxon>
        <taxon>Aveninae</taxon>
        <taxon>Avena</taxon>
    </lineage>
</organism>
<dbReference type="Proteomes" id="UP001732700">
    <property type="component" value="Chromosome 6A"/>
</dbReference>
<dbReference type="EnsemblPlants" id="AVESA.00010b.r2.6AG1065680.1">
    <property type="protein sequence ID" value="AVESA.00010b.r2.6AG1065680.1.CDS"/>
    <property type="gene ID" value="AVESA.00010b.r2.6AG1065680"/>
</dbReference>
<reference evidence="1" key="1">
    <citation type="submission" date="2021-05" db="EMBL/GenBank/DDBJ databases">
        <authorList>
            <person name="Scholz U."/>
            <person name="Mascher M."/>
            <person name="Fiebig A."/>
        </authorList>
    </citation>
    <scope>NUCLEOTIDE SEQUENCE [LARGE SCALE GENOMIC DNA]</scope>
</reference>
<sequence>MVFLHATDPDVVRDLCLCVSPEDLGKSSYMKTTHHPLFGDGILKSNGDAWTRQRKLIAPEFFPDKVKGMVDLMVGSAQALVRAWEERVAGTGGGALDIRVDDDIRAYSADVISRACFGSSYGKGKRIFAMIRDLQQAVARPNLLAEMTGLRFLPTRSSWASWRLNRRVRRLILDVVRESGGEDEGNLLNAMLRSAEAEVGGGSASEDFVVDNCKNIYFAGYETTAVTAAWCMMLLALHPEWQRRVRDEAREALAGAAPDSASLQKMRQLTMVIQETLRLYPAGSVVSRQALRELCLGGVRVPGGVNIYVPVSTVHLDAGLWGPGAREFDPDRFAARPQLHSYLPFGAGARTCLGQGFAMAELKVLLALILSRFEVALSPAYRHSPALRLVVEPEHGVQVVLKSVWPVDGPI</sequence>
<proteinExistence type="predicted"/>
<evidence type="ECO:0000313" key="2">
    <source>
        <dbReference type="Proteomes" id="UP001732700"/>
    </source>
</evidence>
<accession>A0ACD5YTN3</accession>
<name>A0ACD5YTN3_AVESA</name>
<reference evidence="1" key="2">
    <citation type="submission" date="2025-09" db="UniProtKB">
        <authorList>
            <consortium name="EnsemblPlants"/>
        </authorList>
    </citation>
    <scope>IDENTIFICATION</scope>
</reference>
<evidence type="ECO:0000313" key="1">
    <source>
        <dbReference type="EnsemblPlants" id="AVESA.00010b.r2.6AG1065680.1.CDS"/>
    </source>
</evidence>